<dbReference type="OrthoDB" id="2627667at2"/>
<sequence>MQIRFAQFNGLFLVSLIGYNQRLVTQPPRFRKITGISPRTVLGCMDVSAEVAVEIGFVLPKGVSGNVDVRPESEPVLVGA</sequence>
<accession>A0A5R9GCA5</accession>
<dbReference type="RefSeq" id="WP_138192621.1">
    <property type="nucleotide sequence ID" value="NZ_VCIW01000002.1"/>
</dbReference>
<proteinExistence type="predicted"/>
<reference evidence="1 2" key="1">
    <citation type="submission" date="2019-05" db="EMBL/GenBank/DDBJ databases">
        <authorList>
            <person name="Narsing Rao M.P."/>
            <person name="Li W.J."/>
        </authorList>
    </citation>
    <scope>NUCLEOTIDE SEQUENCE [LARGE SCALE GENOMIC DNA]</scope>
    <source>
        <strain evidence="1 2">SYSU_K30003</strain>
    </source>
</reference>
<dbReference type="AlphaFoldDB" id="A0A5R9GCA5"/>
<dbReference type="EMBL" id="VCIW01000002">
    <property type="protein sequence ID" value="TLS53381.1"/>
    <property type="molecule type" value="Genomic_DNA"/>
</dbReference>
<keyword evidence="2" id="KW-1185">Reference proteome</keyword>
<protein>
    <submittedName>
        <fullName evidence="1">Uncharacterized protein</fullName>
    </submittedName>
</protein>
<evidence type="ECO:0000313" key="1">
    <source>
        <dbReference type="EMBL" id="TLS53381.1"/>
    </source>
</evidence>
<organism evidence="1 2">
    <name type="scientific">Paenibacillus antri</name>
    <dbReference type="NCBI Taxonomy" id="2582848"/>
    <lineage>
        <taxon>Bacteria</taxon>
        <taxon>Bacillati</taxon>
        <taxon>Bacillota</taxon>
        <taxon>Bacilli</taxon>
        <taxon>Bacillales</taxon>
        <taxon>Paenibacillaceae</taxon>
        <taxon>Paenibacillus</taxon>
    </lineage>
</organism>
<evidence type="ECO:0000313" key="2">
    <source>
        <dbReference type="Proteomes" id="UP000309676"/>
    </source>
</evidence>
<name>A0A5R9GCA5_9BACL</name>
<gene>
    <name evidence="1" type="ORF">FE782_03675</name>
</gene>
<dbReference type="Proteomes" id="UP000309676">
    <property type="component" value="Unassembled WGS sequence"/>
</dbReference>
<comment type="caution">
    <text evidence="1">The sequence shown here is derived from an EMBL/GenBank/DDBJ whole genome shotgun (WGS) entry which is preliminary data.</text>
</comment>